<keyword evidence="2" id="KW-0732">Signal</keyword>
<gene>
    <name evidence="4" type="ORF">T458_28125</name>
</gene>
<dbReference type="Gene3D" id="3.40.50.1820">
    <property type="entry name" value="alpha/beta hydrolase"/>
    <property type="match status" value="1"/>
</dbReference>
<evidence type="ECO:0000259" key="3">
    <source>
        <dbReference type="Pfam" id="PF04151"/>
    </source>
</evidence>
<dbReference type="STRING" id="1408254.T458_28125"/>
<dbReference type="EMBL" id="AYJU01000018">
    <property type="protein sequence ID" value="EST52142.1"/>
    <property type="molecule type" value="Genomic_DNA"/>
</dbReference>
<dbReference type="GO" id="GO:0006629">
    <property type="term" value="P:lipid metabolic process"/>
    <property type="evidence" value="ECO:0007669"/>
    <property type="project" value="InterPro"/>
</dbReference>
<dbReference type="PATRIC" id="fig|1408254.3.peg.5476"/>
<proteinExistence type="predicted"/>
<dbReference type="GO" id="GO:0008374">
    <property type="term" value="F:O-acyltransferase activity"/>
    <property type="evidence" value="ECO:0007669"/>
    <property type="project" value="InterPro"/>
</dbReference>
<feature type="domain" description="Peptidase C-terminal archaeal/bacterial" evidence="3">
    <location>
        <begin position="357"/>
        <end position="422"/>
    </location>
</feature>
<evidence type="ECO:0000256" key="1">
    <source>
        <dbReference type="SAM" id="MobiDB-lite"/>
    </source>
</evidence>
<accession>V6M1C5</accession>
<evidence type="ECO:0000256" key="2">
    <source>
        <dbReference type="SAM" id="SignalP"/>
    </source>
</evidence>
<organism evidence="4 5">
    <name type="scientific">Brevibacillus panacihumi W25</name>
    <dbReference type="NCBI Taxonomy" id="1408254"/>
    <lineage>
        <taxon>Bacteria</taxon>
        <taxon>Bacillati</taxon>
        <taxon>Bacillota</taxon>
        <taxon>Bacilli</taxon>
        <taxon>Bacillales</taxon>
        <taxon>Paenibacillaceae</taxon>
        <taxon>Brevibacillus</taxon>
    </lineage>
</organism>
<dbReference type="PANTHER" id="PTHR11440">
    <property type="entry name" value="LECITHIN-CHOLESTEROL ACYLTRANSFERASE-RELATED"/>
    <property type="match status" value="1"/>
</dbReference>
<dbReference type="Gene3D" id="2.60.120.380">
    <property type="match status" value="2"/>
</dbReference>
<feature type="signal peptide" evidence="2">
    <location>
        <begin position="1"/>
        <end position="28"/>
    </location>
</feature>
<feature type="region of interest" description="Disordered" evidence="1">
    <location>
        <begin position="147"/>
        <end position="172"/>
    </location>
</feature>
<feature type="compositionally biased region" description="Acidic residues" evidence="1">
    <location>
        <begin position="159"/>
        <end position="168"/>
    </location>
</feature>
<dbReference type="InterPro" id="IPR003386">
    <property type="entry name" value="LACT/PDAT_acylTrfase"/>
</dbReference>
<sequence>MRKAFARLFQLLMVLTLVISGLAPTAWAREDQAAIKEAVAWLEDGEVRIQVEYSSAPDEAMLTITQGEWEKTRIFRKTARLSVAASPESHEAIHVMLVTSSKRGEQQHQWEIELPKKVETVEKGEVRKADWDKKASRKKNQLEMIIVEDSIPPEKEEPAEQEPDDEAKEDTSQLEDLAKEFYEKYADGEKPTEADLRSSRVVFEIEPNDTMKKADWLFDKQDAFGKIGKSGDVDYWKIRATENGTMNVSLRDIPIKQNYQLYVFDADGRELGRSELAGNADETIEGIGVERREWYYVMVKGEGNSHNPHLYYRLRTDFQSAQGDVKPDEYEPNNSLADAYDMGDEQSLTANLHSLKDVDFYRFSLKRTSTVIVRLGEIPNGMDMDLYLLDEKGRTIGRSEKSKNANEEITSNIDAGTYVIKVMAARSSGFTANSYKLSLETHTIPVILIPGIGGSRLEVEENGIISEAWLAIGRTVLPPYNDPQHRRVLSLMPVDGKSIEVKPRTKGIRVFPERANEGFSAIEYLTYNDAVPTAHEKSEQYASMVKELKKQGYAQHRTLFAMPYDWRYSSADNAKFLKEKIDVALRNSKAQQVHLVAHSMGGLLVRETLLSNPSYQSKVNRVIYMGTPFLGSPRAYQAIQFGYDFGIVTFLSQTGKIIAEYAPAVYELLPSKKYVSNTPFLWKNQKEPYSYQDLTSVKHLQLIYEPLVHQASKLHEKWDNRQIKVPQYSIVGQGHSTLLGYFVHPQTKNFVPYYDNQAGDGTVPYESANYSSGDIKKKFYVNGEHAALPRIPQVIHQVINLLNGNDKASDGVRSSAAKNFDYLYYIISSEDGSFPNVTIQKDGREMTIEPEPKEWWDDLSVEYHGNVLAIHVLDKQPLSFQLPEGSNQERPPRITVRRFSSEDPKRYREEGRPFILGPDGFIEEEEMSR</sequence>
<dbReference type="OrthoDB" id="503948at2"/>
<dbReference type="Pfam" id="PF02450">
    <property type="entry name" value="LCAT"/>
    <property type="match status" value="1"/>
</dbReference>
<dbReference type="SUPFAM" id="SSF53474">
    <property type="entry name" value="alpha/beta-Hydrolases"/>
    <property type="match status" value="1"/>
</dbReference>
<comment type="caution">
    <text evidence="4">The sequence shown here is derived from an EMBL/GenBank/DDBJ whole genome shotgun (WGS) entry which is preliminary data.</text>
</comment>
<feature type="region of interest" description="Disordered" evidence="1">
    <location>
        <begin position="882"/>
        <end position="929"/>
    </location>
</feature>
<feature type="chain" id="PRO_5004749287" evidence="2">
    <location>
        <begin position="29"/>
        <end position="929"/>
    </location>
</feature>
<dbReference type="eggNOG" id="COG1075">
    <property type="taxonomic scope" value="Bacteria"/>
</dbReference>
<dbReference type="InterPro" id="IPR029058">
    <property type="entry name" value="AB_hydrolase_fold"/>
</dbReference>
<protein>
    <submittedName>
        <fullName evidence="4">Esterase</fullName>
    </submittedName>
</protein>
<reference evidence="4 5" key="1">
    <citation type="journal article" date="2014" name="Genome Announc.">
        <title>Draft Genome Sequence of Brevibacillus panacihumi Strain W25, a Halotolerant Hydrocarbon-Degrading Bacterium.</title>
        <authorList>
            <person name="Wang X."/>
            <person name="Jin D."/>
            <person name="Zhou L."/>
            <person name="Wu L."/>
            <person name="An W."/>
            <person name="Chen Y."/>
            <person name="Zhao L."/>
        </authorList>
    </citation>
    <scope>NUCLEOTIDE SEQUENCE [LARGE SCALE GENOMIC DNA]</scope>
    <source>
        <strain evidence="4 5">W25</strain>
    </source>
</reference>
<dbReference type="Pfam" id="PF04151">
    <property type="entry name" value="PPC"/>
    <property type="match status" value="1"/>
</dbReference>
<evidence type="ECO:0000313" key="4">
    <source>
        <dbReference type="EMBL" id="EST52142.1"/>
    </source>
</evidence>
<keyword evidence="5" id="KW-1185">Reference proteome</keyword>
<feature type="compositionally biased region" description="Basic and acidic residues" evidence="1">
    <location>
        <begin position="899"/>
        <end position="912"/>
    </location>
</feature>
<dbReference type="SUPFAM" id="SSF89260">
    <property type="entry name" value="Collagen-binding domain"/>
    <property type="match status" value="1"/>
</dbReference>
<dbReference type="InterPro" id="IPR007280">
    <property type="entry name" value="Peptidase_C_arc/bac"/>
</dbReference>
<dbReference type="AlphaFoldDB" id="V6M1C5"/>
<dbReference type="Proteomes" id="UP000017973">
    <property type="component" value="Unassembled WGS sequence"/>
</dbReference>
<dbReference type="RefSeq" id="WP_023559336.1">
    <property type="nucleotide sequence ID" value="NZ_KI629786.1"/>
</dbReference>
<dbReference type="HOGENOM" id="CLU_314669_0_0_9"/>
<evidence type="ECO:0000313" key="5">
    <source>
        <dbReference type="Proteomes" id="UP000017973"/>
    </source>
</evidence>
<name>V6M1C5_9BACL</name>